<evidence type="ECO:0000313" key="5">
    <source>
        <dbReference type="WBParaSite" id="DME_0001059401-mRNA-1"/>
    </source>
</evidence>
<protein>
    <submittedName>
        <fullName evidence="5">SCP domain-containing protein</fullName>
    </submittedName>
</protein>
<evidence type="ECO:0000313" key="4">
    <source>
        <dbReference type="Proteomes" id="UP000274756"/>
    </source>
</evidence>
<dbReference type="WBParaSite" id="DME_0001059401-mRNA-1">
    <property type="protein sequence ID" value="DME_0001059401-mRNA-1"/>
    <property type="gene ID" value="DME_0001059401"/>
</dbReference>
<evidence type="ECO:0000313" key="3">
    <source>
        <dbReference type="Proteomes" id="UP000038040"/>
    </source>
</evidence>
<feature type="domain" description="SCP" evidence="1">
    <location>
        <begin position="250"/>
        <end position="366"/>
    </location>
</feature>
<dbReference type="Gene3D" id="3.40.33.10">
    <property type="entry name" value="CAP"/>
    <property type="match status" value="2"/>
</dbReference>
<accession>A0A0N4URB9</accession>
<gene>
    <name evidence="2" type="ORF">DME_LOCUS4019</name>
</gene>
<dbReference type="SUPFAM" id="SSF55797">
    <property type="entry name" value="PR-1-like"/>
    <property type="match status" value="2"/>
</dbReference>
<dbReference type="Proteomes" id="UP000038040">
    <property type="component" value="Unplaced"/>
</dbReference>
<dbReference type="Pfam" id="PF00188">
    <property type="entry name" value="CAP"/>
    <property type="match status" value="1"/>
</dbReference>
<keyword evidence="4" id="KW-1185">Reference proteome</keyword>
<evidence type="ECO:0000313" key="2">
    <source>
        <dbReference type="EMBL" id="VDN54046.1"/>
    </source>
</evidence>
<proteinExistence type="predicted"/>
<dbReference type="Proteomes" id="UP000274756">
    <property type="component" value="Unassembled WGS sequence"/>
</dbReference>
<evidence type="ECO:0000259" key="1">
    <source>
        <dbReference type="Pfam" id="PF00188"/>
    </source>
</evidence>
<organism evidence="3 5">
    <name type="scientific">Dracunculus medinensis</name>
    <name type="common">Guinea worm</name>
    <dbReference type="NCBI Taxonomy" id="318479"/>
    <lineage>
        <taxon>Eukaryota</taxon>
        <taxon>Metazoa</taxon>
        <taxon>Ecdysozoa</taxon>
        <taxon>Nematoda</taxon>
        <taxon>Chromadorea</taxon>
        <taxon>Rhabditida</taxon>
        <taxon>Spirurina</taxon>
        <taxon>Dracunculoidea</taxon>
        <taxon>Dracunculidae</taxon>
        <taxon>Dracunculus</taxon>
    </lineage>
</organism>
<dbReference type="AlphaFoldDB" id="A0A0N4URB9"/>
<dbReference type="CDD" id="cd05380">
    <property type="entry name" value="CAP_euk"/>
    <property type="match status" value="1"/>
</dbReference>
<reference evidence="2 4" key="2">
    <citation type="submission" date="2018-11" db="EMBL/GenBank/DDBJ databases">
        <authorList>
            <consortium name="Pathogen Informatics"/>
        </authorList>
    </citation>
    <scope>NUCLEOTIDE SEQUENCE [LARGE SCALE GENOMIC DNA]</scope>
</reference>
<sequence length="409" mass="46606">MGFGYIIASTIYLIYMGPLAIPNCTSKLNAHLRSFLLAEERERQLSANADMNENNLMKWDCNLETIAYQYAKQCRIKANPRNGTLAWNTYLHHYKKTCNLQHNTQYREIIGLSNKDWKYAAEVGCSINICFIVGLKMKFTTCFYNLRLPFTVASVQNSTLVSAITSLSTDLTTTPFILPFSGPIKMNRLVIYAEQNKKTKKFADCSDSVISTGIKDKVTNQYNWFRKLIKYAILEAGGTISNQTIDFGFEWSCFLEQSATHQAKQCSLAPLKDSLLFGESRKNFWNSERSLNGSLILEAVESWWRSGSWNNYITDFEDLTLHEFSEVDDFFIQLTNMEPTYIGCGISYCPVHAAGFNPMQTVVCQYYPRVVVWNAQESIDGLTAPLNFLFLFITAPKSSFCDDHHPLGH</sequence>
<dbReference type="InterPro" id="IPR014044">
    <property type="entry name" value="CAP_dom"/>
</dbReference>
<dbReference type="InterPro" id="IPR035940">
    <property type="entry name" value="CAP_sf"/>
</dbReference>
<name>A0A0N4URB9_DRAME</name>
<dbReference type="EMBL" id="UYYG01000249">
    <property type="protein sequence ID" value="VDN54046.1"/>
    <property type="molecule type" value="Genomic_DNA"/>
</dbReference>
<reference evidence="5" key="1">
    <citation type="submission" date="2017-02" db="UniProtKB">
        <authorList>
            <consortium name="WormBaseParasite"/>
        </authorList>
    </citation>
    <scope>IDENTIFICATION</scope>
</reference>
<dbReference type="OrthoDB" id="737510at2759"/>